<keyword evidence="1" id="KW-0472">Membrane</keyword>
<evidence type="ECO:0000313" key="2">
    <source>
        <dbReference type="EMBL" id="QJF52647.1"/>
    </source>
</evidence>
<dbReference type="EMBL" id="CP048788">
    <property type="protein sequence ID" value="QJF52647.1"/>
    <property type="molecule type" value="Genomic_DNA"/>
</dbReference>
<keyword evidence="3" id="KW-1185">Reference proteome</keyword>
<sequence length="163" mass="17671">MKIIEDTPDRLVFESRPVLFAFMAAAMALALTAAAIGLFTSGAPGRGLLLTACLVLLAVPMIFVTFERVRVIFDAREGICTLRRRNLRGDGTRTHKLSTVIRAMVQTRKGDGESSDAHRIALVIGADTAANRHPLTRFHVSGPAAETATDRINAWLRATRSDG</sequence>
<dbReference type="RefSeq" id="WP_169641867.1">
    <property type="nucleotide sequence ID" value="NZ_CP048788.1"/>
</dbReference>
<reference evidence="2 3" key="1">
    <citation type="submission" date="2020-02" db="EMBL/GenBank/DDBJ databases">
        <title>Genome sequence of Roseobacter ponti.</title>
        <authorList>
            <person name="Hollensteiner J."/>
            <person name="Schneider D."/>
            <person name="Poehlein A."/>
            <person name="Daniel R."/>
        </authorList>
    </citation>
    <scope>NUCLEOTIDE SEQUENCE [LARGE SCALE GENOMIC DNA]</scope>
    <source>
        <strain evidence="2 3">DSM 106830</strain>
    </source>
</reference>
<feature type="transmembrane region" description="Helical" evidence="1">
    <location>
        <begin position="20"/>
        <end position="41"/>
    </location>
</feature>
<gene>
    <name evidence="2" type="ORF">G3256_16455</name>
</gene>
<dbReference type="Proteomes" id="UP000503308">
    <property type="component" value="Chromosome"/>
</dbReference>
<evidence type="ECO:0008006" key="4">
    <source>
        <dbReference type="Google" id="ProtNLM"/>
    </source>
</evidence>
<keyword evidence="1" id="KW-0812">Transmembrane</keyword>
<proteinExistence type="predicted"/>
<evidence type="ECO:0000256" key="1">
    <source>
        <dbReference type="SAM" id="Phobius"/>
    </source>
</evidence>
<feature type="transmembrane region" description="Helical" evidence="1">
    <location>
        <begin position="47"/>
        <end position="66"/>
    </location>
</feature>
<name>A0A858SX66_9RHOB</name>
<protein>
    <recommendedName>
        <fullName evidence="4">Integral membrane protein</fullName>
    </recommendedName>
</protein>
<keyword evidence="1" id="KW-1133">Transmembrane helix</keyword>
<evidence type="ECO:0000313" key="3">
    <source>
        <dbReference type="Proteomes" id="UP000503308"/>
    </source>
</evidence>
<dbReference type="KEGG" id="rpon:G3256_16455"/>
<accession>A0A858SX66</accession>
<organism evidence="2 3">
    <name type="scientific">Roseobacter ponti</name>
    <dbReference type="NCBI Taxonomy" id="1891787"/>
    <lineage>
        <taxon>Bacteria</taxon>
        <taxon>Pseudomonadati</taxon>
        <taxon>Pseudomonadota</taxon>
        <taxon>Alphaproteobacteria</taxon>
        <taxon>Rhodobacterales</taxon>
        <taxon>Roseobacteraceae</taxon>
        <taxon>Roseobacter</taxon>
    </lineage>
</organism>
<dbReference type="AlphaFoldDB" id="A0A858SX66"/>